<reference evidence="18" key="1">
    <citation type="submission" date="2024-04" db="EMBL/GenBank/DDBJ databases">
        <authorList>
            <person name="Huang J."/>
            <person name="Sun X."/>
        </authorList>
    </citation>
    <scope>NUCLEOTIDE SEQUENCE</scope>
    <source>
        <strain evidence="18">PPV8-SDWF-2023</strain>
    </source>
</reference>
<evidence type="ECO:0000313" key="18">
    <source>
        <dbReference type="EMBL" id="XBM50322.1"/>
    </source>
</evidence>
<evidence type="ECO:0000256" key="11">
    <source>
        <dbReference type="ARBA" id="ARBA00022844"/>
    </source>
</evidence>
<dbReference type="InterPro" id="IPR013607">
    <property type="entry name" value="Phospholipase_A2-like"/>
</dbReference>
<evidence type="ECO:0000256" key="15">
    <source>
        <dbReference type="SAM" id="MobiDB-lite"/>
    </source>
</evidence>
<keyword evidence="11" id="KW-0946">Virion</keyword>
<dbReference type="Pfam" id="PF08398">
    <property type="entry name" value="Phospholip_A2_4"/>
    <property type="match status" value="1"/>
</dbReference>
<keyword evidence="12" id="KW-1164">Virus endocytosis by host</keyword>
<feature type="domain" description="Coat protein VP1/VP2 Parvovirus" evidence="16">
    <location>
        <begin position="157"/>
        <end position="665"/>
    </location>
</feature>
<keyword evidence="7" id="KW-0945">Host-virus interaction</keyword>
<dbReference type="SUPFAM" id="SSF88645">
    <property type="entry name" value="ssDNA viruses"/>
    <property type="match status" value="1"/>
</dbReference>
<evidence type="ECO:0000256" key="8">
    <source>
        <dbReference type="ARBA" id="ARBA00022595"/>
    </source>
</evidence>
<dbReference type="GO" id="GO:0005198">
    <property type="term" value="F:structural molecule activity"/>
    <property type="evidence" value="ECO:0007669"/>
    <property type="project" value="InterPro"/>
</dbReference>
<evidence type="ECO:0000256" key="7">
    <source>
        <dbReference type="ARBA" id="ARBA00022581"/>
    </source>
</evidence>
<keyword evidence="6" id="KW-1165">Clathrin-mediated endocytosis of virus by host</keyword>
<dbReference type="InterPro" id="IPR036952">
    <property type="entry name" value="VP1/VP2"/>
</dbReference>
<proteinExistence type="inferred from homology"/>
<feature type="compositionally biased region" description="Gly residues" evidence="15">
    <location>
        <begin position="153"/>
        <end position="167"/>
    </location>
</feature>
<dbReference type="EMBL" id="PP711262">
    <property type="protein sequence ID" value="XBM50322.1"/>
    <property type="molecule type" value="Genomic_DNA"/>
</dbReference>
<evidence type="ECO:0000256" key="13">
    <source>
        <dbReference type="ARBA" id="ARBA00023296"/>
    </source>
</evidence>
<evidence type="ECO:0000259" key="17">
    <source>
        <dbReference type="Pfam" id="PF08398"/>
    </source>
</evidence>
<comment type="subcellular location">
    <subcellularLocation>
        <location evidence="1">Virion</location>
    </subcellularLocation>
</comment>
<keyword evidence="9" id="KW-1173">Viral penetration via permeabilization of host membrane</keyword>
<protein>
    <recommendedName>
        <fullName evidence="3">Capsid protein VP1</fullName>
    </recommendedName>
    <alternativeName>
        <fullName evidence="14">Coat protein VP1</fullName>
    </alternativeName>
</protein>
<keyword evidence="5" id="KW-0167">Capsid protein</keyword>
<dbReference type="InterPro" id="IPR016184">
    <property type="entry name" value="Capsid/spike_ssDNA_virus"/>
</dbReference>
<evidence type="ECO:0000256" key="3">
    <source>
        <dbReference type="ARBA" id="ARBA00018984"/>
    </source>
</evidence>
<feature type="compositionally biased region" description="Polar residues" evidence="15">
    <location>
        <begin position="133"/>
        <end position="152"/>
    </location>
</feature>
<keyword evidence="13" id="KW-1160">Virus entry into host cell</keyword>
<organism evidence="18">
    <name type="scientific">Porcine parvovirus 8</name>
    <dbReference type="NCBI Taxonomy" id="2976460"/>
    <lineage>
        <taxon>Viruses</taxon>
        <taxon>Monodnaviria</taxon>
        <taxon>Shotokuvirae</taxon>
        <taxon>Cossaviricota</taxon>
        <taxon>Quintoviricetes</taxon>
        <taxon>Piccovirales</taxon>
        <taxon>Parvoviridae</taxon>
        <taxon>Parvovirinae</taxon>
        <taxon>Protoparvovirus</taxon>
        <taxon>Protoparvovirus ungulate4</taxon>
    </lineage>
</organism>
<sequence length="701" mass="80388">MPVLRRQSHGWTLPGYKYLGPFNSLNLGEPTNPLDAAARKHDIAYTDQINKQLYPYLFFNKADQELIDAAKTQPGLAAYLTHFFFSLKKKHFPHQQIGTKRKGVFINKALQAKKARQQGQKRPAQTNLEEEPSTSNMTEAENDIQMQDTNNPAGGGGGGRGGGGVGHSTGNYNNQTFFHYENGYCYVTAHSTRHIYLNQAQDENYILIEAEHSPNPSSPEQTQQDNYHAQIKTPWSHIDANAWGCWFAPSDFQRIITEAEEIFLESFEHKIFNISIKTATDLQQGQTVYNNDLIATLQVALDSDSMMPYTPEAPRSQTINFIPWNPFVPPIYNYYIETINTARWNVHGPHEQQGQATRHQGIDQNYQFFAIEHKVEIDLLRTGDEWTSGIYKFKCKPVKNLQLWQSNRTVGKPPNMDKQTSEQAKSQYNHDKQYGIHWGNMGVPHIQNSPNESDQLKPYDIGYQTPFWNFADTYGGPHVRGVPPSHHPREAQDLEAEMSQQTIIIDYAHGYHNPERLTEMQILQYGTVGQAQGDPGGWVQADLTPARAPYYSQENRASKLFPTNTLNTYNPYVAFNNYDIQYPNGQIWDKKITTEHEPQFSYQAPFKCENAPPGQLFVKLTPQYTNQVDPNKDTNPKIDTFCSFFWTGTLKLKYKIRGNRQFNPYFLPKVQDTQAWSGKPTWEGHIQLPYFASRVIKDIYY</sequence>
<dbReference type="GO" id="GO:0039615">
    <property type="term" value="C:T=1 icosahedral viral capsid"/>
    <property type="evidence" value="ECO:0007669"/>
    <property type="project" value="UniProtKB-KW"/>
</dbReference>
<evidence type="ECO:0000256" key="4">
    <source>
        <dbReference type="ARBA" id="ARBA00022431"/>
    </source>
</evidence>
<evidence type="ECO:0000259" key="16">
    <source>
        <dbReference type="Pfam" id="PF00740"/>
    </source>
</evidence>
<evidence type="ECO:0000256" key="1">
    <source>
        <dbReference type="ARBA" id="ARBA00004328"/>
    </source>
</evidence>
<keyword evidence="4" id="KW-1140">T=1 icosahedral capsid protein</keyword>
<dbReference type="InterPro" id="IPR001403">
    <property type="entry name" value="Parvovirus_coat"/>
</dbReference>
<gene>
    <name evidence="18" type="primary">VP1</name>
</gene>
<evidence type="ECO:0000256" key="9">
    <source>
        <dbReference type="ARBA" id="ARBA00022648"/>
    </source>
</evidence>
<keyword evidence="8" id="KW-1162">Viral penetration into host cytoplasm</keyword>
<evidence type="ECO:0000256" key="10">
    <source>
        <dbReference type="ARBA" id="ARBA00022804"/>
    </source>
</evidence>
<evidence type="ECO:0000256" key="5">
    <source>
        <dbReference type="ARBA" id="ARBA00022561"/>
    </source>
</evidence>
<accession>A0AAU7GIY5</accession>
<keyword evidence="10" id="KW-1161">Viral attachment to host cell</keyword>
<comment type="similarity">
    <text evidence="2">Belongs to the parvoviridae capsid protein family.</text>
</comment>
<evidence type="ECO:0000256" key="14">
    <source>
        <dbReference type="ARBA" id="ARBA00030227"/>
    </source>
</evidence>
<evidence type="ECO:0000256" key="2">
    <source>
        <dbReference type="ARBA" id="ARBA00005398"/>
    </source>
</evidence>
<name>A0AAU7GIY5_9VIRU</name>
<feature type="region of interest" description="Disordered" evidence="15">
    <location>
        <begin position="112"/>
        <end position="167"/>
    </location>
</feature>
<evidence type="ECO:0000256" key="6">
    <source>
        <dbReference type="ARBA" id="ARBA00022570"/>
    </source>
</evidence>
<dbReference type="Pfam" id="PF00740">
    <property type="entry name" value="VP1_2"/>
    <property type="match status" value="1"/>
</dbReference>
<feature type="domain" description="Phospholipase A2-like" evidence="17">
    <location>
        <begin position="10"/>
        <end position="88"/>
    </location>
</feature>
<dbReference type="Gene3D" id="2.170.30.10">
    <property type="entry name" value="Parvovirus coat protein VP1/VP2"/>
    <property type="match status" value="1"/>
</dbReference>
<evidence type="ECO:0000256" key="12">
    <source>
        <dbReference type="ARBA" id="ARBA00022890"/>
    </source>
</evidence>